<proteinExistence type="predicted"/>
<dbReference type="EMBL" id="BAABHJ010000027">
    <property type="protein sequence ID" value="GAA4614896.1"/>
    <property type="molecule type" value="Genomic_DNA"/>
</dbReference>
<evidence type="ECO:0000256" key="7">
    <source>
        <dbReference type="PROSITE-ProRule" id="PRU01373"/>
    </source>
</evidence>
<dbReference type="Pfam" id="PF03734">
    <property type="entry name" value="YkuD"/>
    <property type="match status" value="1"/>
</dbReference>
<dbReference type="InterPro" id="IPR038063">
    <property type="entry name" value="Transpep_catalytic_dom"/>
</dbReference>
<keyword evidence="4 7" id="KW-0573">Peptidoglycan synthesis</keyword>
<accession>A0ABP8TRY6</accession>
<dbReference type="InterPro" id="IPR005490">
    <property type="entry name" value="LD_TPept_cat_dom"/>
</dbReference>
<keyword evidence="8" id="KW-0732">Signal</keyword>
<dbReference type="PANTHER" id="PTHR30582">
    <property type="entry name" value="L,D-TRANSPEPTIDASE"/>
    <property type="match status" value="1"/>
</dbReference>
<keyword evidence="11" id="KW-1185">Reference proteome</keyword>
<evidence type="ECO:0000256" key="6">
    <source>
        <dbReference type="ARBA" id="ARBA00023316"/>
    </source>
</evidence>
<dbReference type="Gene3D" id="2.60.40.3710">
    <property type="match status" value="1"/>
</dbReference>
<dbReference type="Gene3D" id="2.40.440.10">
    <property type="entry name" value="L,D-transpeptidase catalytic domain-like"/>
    <property type="match status" value="1"/>
</dbReference>
<feature type="active site" description="Nucleophile" evidence="7">
    <location>
        <position position="333"/>
    </location>
</feature>
<name>A0ABP8TRY6_9ACTN</name>
<dbReference type="PANTHER" id="PTHR30582:SF2">
    <property type="entry name" value="L,D-TRANSPEPTIDASE YCIB-RELATED"/>
    <property type="match status" value="1"/>
</dbReference>
<sequence>MPAAAAALLTLAAACSSSGDASTTGKSAKAPDAAATITPANGAAKVRPDKGVTVTAASGVLQQVSVQAGSSTVDGALSADRKTWQTKWTLKPGATYTVTATAKNADGKVTTATSKFTTLKASSTVKVSDVIPRAGETVGVGMPITVSFDRPVANKAAVEKALEVRSTSPMEGAWRWITSQQVIFRTKAYWPAHSKVSLVAHMAGVRASAGVYGTKDVTKNFSIGASHIAKVNLKTHLNKVYVDGNLAKTIKVSGGMGGGDSHGNDFRTTSGVHLAMGKSPVVTMTSPNIKEGEPGYYHELVYKDVQISNSGEYLHQSPGEYGCLGHSNCSHGCVRQTPAGAQWFFNLSNRGDVIVISGTTRDLEWNNGWGYWQLSFTKWMKESATKQPVTTTALTASSGAPAGN</sequence>
<evidence type="ECO:0000313" key="11">
    <source>
        <dbReference type="Proteomes" id="UP001500212"/>
    </source>
</evidence>
<dbReference type="PROSITE" id="PS52029">
    <property type="entry name" value="LD_TPASE"/>
    <property type="match status" value="1"/>
</dbReference>
<feature type="active site" description="Proton donor/acceptor" evidence="7">
    <location>
        <position position="315"/>
    </location>
</feature>
<comment type="caution">
    <text evidence="10">The sequence shown here is derived from an EMBL/GenBank/DDBJ whole genome shotgun (WGS) entry which is preliminary data.</text>
</comment>
<evidence type="ECO:0000256" key="1">
    <source>
        <dbReference type="ARBA" id="ARBA00004752"/>
    </source>
</evidence>
<dbReference type="InterPro" id="IPR041280">
    <property type="entry name" value="Big_10"/>
</dbReference>
<protein>
    <submittedName>
        <fullName evidence="10">Ig-like domain-containing protein</fullName>
    </submittedName>
</protein>
<dbReference type="CDD" id="cd13432">
    <property type="entry name" value="LDT_IgD_like_2"/>
    <property type="match status" value="1"/>
</dbReference>
<dbReference type="InterPro" id="IPR050979">
    <property type="entry name" value="LD-transpeptidase"/>
</dbReference>
<dbReference type="RefSeq" id="WP_345363239.1">
    <property type="nucleotide sequence ID" value="NZ_BAABHJ010000027.1"/>
</dbReference>
<keyword evidence="2" id="KW-0808">Transferase</keyword>
<feature type="domain" description="L,D-TPase catalytic" evidence="9">
    <location>
        <begin position="227"/>
        <end position="357"/>
    </location>
</feature>
<organism evidence="10 11">
    <name type="scientific">Actinoallomurus liliacearum</name>
    <dbReference type="NCBI Taxonomy" id="1080073"/>
    <lineage>
        <taxon>Bacteria</taxon>
        <taxon>Bacillati</taxon>
        <taxon>Actinomycetota</taxon>
        <taxon>Actinomycetes</taxon>
        <taxon>Streptosporangiales</taxon>
        <taxon>Thermomonosporaceae</taxon>
        <taxon>Actinoallomurus</taxon>
    </lineage>
</organism>
<dbReference type="Pfam" id="PF17964">
    <property type="entry name" value="Big_10"/>
    <property type="match status" value="1"/>
</dbReference>
<comment type="pathway">
    <text evidence="1 7">Cell wall biogenesis; peptidoglycan biosynthesis.</text>
</comment>
<evidence type="ECO:0000256" key="5">
    <source>
        <dbReference type="ARBA" id="ARBA00023315"/>
    </source>
</evidence>
<evidence type="ECO:0000256" key="8">
    <source>
        <dbReference type="SAM" id="SignalP"/>
    </source>
</evidence>
<dbReference type="SUPFAM" id="SSF141523">
    <property type="entry name" value="L,D-transpeptidase catalytic domain-like"/>
    <property type="match status" value="1"/>
</dbReference>
<feature type="signal peptide" evidence="8">
    <location>
        <begin position="1"/>
        <end position="21"/>
    </location>
</feature>
<feature type="chain" id="PRO_5047044139" evidence="8">
    <location>
        <begin position="22"/>
        <end position="404"/>
    </location>
</feature>
<dbReference type="CDD" id="cd16913">
    <property type="entry name" value="YkuD_like"/>
    <property type="match status" value="1"/>
</dbReference>
<evidence type="ECO:0000256" key="2">
    <source>
        <dbReference type="ARBA" id="ARBA00022679"/>
    </source>
</evidence>
<dbReference type="Proteomes" id="UP001500212">
    <property type="component" value="Unassembled WGS sequence"/>
</dbReference>
<evidence type="ECO:0000313" key="10">
    <source>
        <dbReference type="EMBL" id="GAA4614896.1"/>
    </source>
</evidence>
<evidence type="ECO:0000259" key="9">
    <source>
        <dbReference type="PROSITE" id="PS52029"/>
    </source>
</evidence>
<reference evidence="11" key="1">
    <citation type="journal article" date="2019" name="Int. J. Syst. Evol. Microbiol.">
        <title>The Global Catalogue of Microorganisms (GCM) 10K type strain sequencing project: providing services to taxonomists for standard genome sequencing and annotation.</title>
        <authorList>
            <consortium name="The Broad Institute Genomics Platform"/>
            <consortium name="The Broad Institute Genome Sequencing Center for Infectious Disease"/>
            <person name="Wu L."/>
            <person name="Ma J."/>
        </authorList>
    </citation>
    <scope>NUCLEOTIDE SEQUENCE [LARGE SCALE GENOMIC DNA]</scope>
    <source>
        <strain evidence="11">JCM 17938</strain>
    </source>
</reference>
<evidence type="ECO:0000256" key="3">
    <source>
        <dbReference type="ARBA" id="ARBA00022960"/>
    </source>
</evidence>
<keyword evidence="6 7" id="KW-0961">Cell wall biogenesis/degradation</keyword>
<evidence type="ECO:0000256" key="4">
    <source>
        <dbReference type="ARBA" id="ARBA00022984"/>
    </source>
</evidence>
<keyword evidence="5" id="KW-0012">Acyltransferase</keyword>
<keyword evidence="3 7" id="KW-0133">Cell shape</keyword>
<gene>
    <name evidence="10" type="ORF">GCM10023195_65300</name>
</gene>
<dbReference type="Gene3D" id="2.60.40.3780">
    <property type="match status" value="1"/>
</dbReference>